<comment type="subunit">
    <text evidence="4">Component of the eukaryotic translation initiation factor 3 (eIF-3) complex.</text>
</comment>
<dbReference type="Proteomes" id="UP000887577">
    <property type="component" value="Unplaced"/>
</dbReference>
<keyword evidence="1 4" id="KW-0963">Cytoplasm</keyword>
<organism evidence="7 8">
    <name type="scientific">Panagrolaimus superbus</name>
    <dbReference type="NCBI Taxonomy" id="310955"/>
    <lineage>
        <taxon>Eukaryota</taxon>
        <taxon>Metazoa</taxon>
        <taxon>Ecdysozoa</taxon>
        <taxon>Nematoda</taxon>
        <taxon>Chromadorea</taxon>
        <taxon>Rhabditida</taxon>
        <taxon>Tylenchina</taxon>
        <taxon>Panagrolaimomorpha</taxon>
        <taxon>Panagrolaimoidea</taxon>
        <taxon>Panagrolaimidae</taxon>
        <taxon>Panagrolaimus</taxon>
    </lineage>
</organism>
<evidence type="ECO:0000256" key="1">
    <source>
        <dbReference type="ARBA" id="ARBA00022490"/>
    </source>
</evidence>
<feature type="compositionally biased region" description="Basic and acidic residues" evidence="5">
    <location>
        <begin position="259"/>
        <end position="268"/>
    </location>
</feature>
<dbReference type="GO" id="GO:0001732">
    <property type="term" value="P:formation of cytoplasmic translation initiation complex"/>
    <property type="evidence" value="ECO:0007669"/>
    <property type="project" value="UniProtKB-UniRule"/>
</dbReference>
<dbReference type="Gene3D" id="1.25.40.570">
    <property type="match status" value="1"/>
</dbReference>
<evidence type="ECO:0000256" key="3">
    <source>
        <dbReference type="ARBA" id="ARBA00022917"/>
    </source>
</evidence>
<dbReference type="SUPFAM" id="SSF46785">
    <property type="entry name" value="Winged helix' DNA-binding domain"/>
    <property type="match status" value="1"/>
</dbReference>
<dbReference type="GO" id="GO:0033290">
    <property type="term" value="C:eukaryotic 48S preinitiation complex"/>
    <property type="evidence" value="ECO:0007669"/>
    <property type="project" value="UniProtKB-UniRule"/>
</dbReference>
<comment type="subcellular location">
    <subcellularLocation>
        <location evidence="4">Cytoplasm</location>
    </subcellularLocation>
</comment>
<dbReference type="WBParaSite" id="PSU_v2.g3744.t1">
    <property type="protein sequence ID" value="PSU_v2.g3744.t1"/>
    <property type="gene ID" value="PSU_v2.g3744"/>
</dbReference>
<keyword evidence="3 4" id="KW-0648">Protein biosynthesis</keyword>
<feature type="compositionally biased region" description="Basic and acidic residues" evidence="5">
    <location>
        <begin position="842"/>
        <end position="866"/>
    </location>
</feature>
<dbReference type="GO" id="GO:0016282">
    <property type="term" value="C:eukaryotic 43S preinitiation complex"/>
    <property type="evidence" value="ECO:0007669"/>
    <property type="project" value="UniProtKB-UniRule"/>
</dbReference>
<comment type="function">
    <text evidence="4">Component of the eukaryotic translation initiation factor 3 (eIF-3) complex, which is involved in protein synthesis of a specialized repertoire of mRNAs and, together with other initiation factors, stimulates binding of mRNA and methionyl-tRNAi to the 40S ribosome. The eIF-3 complex specifically targets and initiates translation of a subset of mRNAs involved in cell proliferation.</text>
</comment>
<dbReference type="PANTHER" id="PTHR13937:SF0">
    <property type="entry name" value="EUKARYOTIC TRANSLATION INITIATION FACTOR 3 SUBUNIT C-RELATED"/>
    <property type="match status" value="1"/>
</dbReference>
<reference evidence="8" key="1">
    <citation type="submission" date="2022-11" db="UniProtKB">
        <authorList>
            <consortium name="WormBaseParasite"/>
        </authorList>
    </citation>
    <scope>IDENTIFICATION</scope>
</reference>
<name>A0A914Z0E9_9BILA</name>
<evidence type="ECO:0000259" key="6">
    <source>
        <dbReference type="PROSITE" id="PS50250"/>
    </source>
</evidence>
<dbReference type="Pfam" id="PF01399">
    <property type="entry name" value="PCI"/>
    <property type="match status" value="1"/>
</dbReference>
<protein>
    <recommendedName>
        <fullName evidence="4">Eukaryotic translation initiation factor 3 subunit C</fullName>
        <shortName evidence="4">eIF3c</shortName>
    </recommendedName>
    <alternativeName>
        <fullName evidence="4">Eukaryotic translation initiation factor 3 subunit 8</fullName>
    </alternativeName>
</protein>
<evidence type="ECO:0000256" key="4">
    <source>
        <dbReference type="HAMAP-Rule" id="MF_03002"/>
    </source>
</evidence>
<dbReference type="HAMAP" id="MF_03002">
    <property type="entry name" value="eIF3c"/>
    <property type="match status" value="1"/>
</dbReference>
<dbReference type="GO" id="GO:0003723">
    <property type="term" value="F:RNA binding"/>
    <property type="evidence" value="ECO:0007669"/>
    <property type="project" value="InterPro"/>
</dbReference>
<feature type="compositionally biased region" description="Acidic residues" evidence="5">
    <location>
        <begin position="205"/>
        <end position="227"/>
    </location>
</feature>
<sequence>MSKFFKGGQSSSESSDSESSDDVPVNRQPAKGKADFNFLSESEDESPKRIVRASKDKVYDELKENIKTSRNAEKIKDFTKLLTVFESIAKSYDKAKTVMNREGLTIPRFYIRYLVELEDFINAAWEDKDARQSLSKVNAKSLSAIRQKIRKYNRDFDTEISAYREGPDPIGYVSDVEKEGRGSEDGKDDVTPVTDARKQKFDVSSGDDSEDNDWSSDTDDSSESDIDFEGKQMEDLRQYFLKTTKSDSKQGKKIKDRVKHTVEKQRQESDDEGWNIVQVMGEKPLFPNKNDITIESYLKKFNEVNMIRGRKSTNSRAHLRYLQECYDIAVEKNFGPGVLVKVRLTIISALFEMDTKTNAAMDYNAWNKTREAVTTLFDLLIEHPQVIVSVQTNDEEENFHQEDKPFRINGSLALLIKRLDDELIKIFQHADCHSTDYIEKLKGERELCILIEKAQAFVDSHLKNNIFDNTEIATIYLLRIEHLYYKYSLNEHETEQLMDTLCKKIYALKNVMQFRQRAMLCQIYNHALHDRWHKAKDLLLMSHLQAIVDHSDAATQVLYNRTICQLGLCAFRHGMIREAHQGLSEIQNTQRAKEFLAQGVPPRQVDKTQEQEAKERSLQVPYHMHINLELLECVYLICSMLLEIPNIACHEYDARRRLLSRSFHYQLKMSEKSPLIGPPENTREHVVAASRAMLKGDWKKCRDYIINDKMNAKVWNLFRNSPQVKEMVVKRIQEESLRTYLLMYSTVYITVSLDVLCESFELPKQRVYSIISKMIIQEELSATLDEPTNCLIMHRIEPTRLQIAALSLTDKLGQLTENNEQIIEPRGTGRGYAGAGNWYVQRRGDDRTGGDEKPRQRGFHQTDRRGGGGGRKWNTNNKNTYKHQHQHQMA</sequence>
<feature type="compositionally biased region" description="Basic residues" evidence="5">
    <location>
        <begin position="880"/>
        <end position="890"/>
    </location>
</feature>
<dbReference type="GO" id="GO:0031369">
    <property type="term" value="F:translation initiation factor binding"/>
    <property type="evidence" value="ECO:0007669"/>
    <property type="project" value="InterPro"/>
</dbReference>
<feature type="region of interest" description="Disordered" evidence="5">
    <location>
        <begin position="167"/>
        <end position="229"/>
    </location>
</feature>
<keyword evidence="7" id="KW-1185">Reference proteome</keyword>
<feature type="region of interest" description="Disordered" evidence="5">
    <location>
        <begin position="825"/>
        <end position="890"/>
    </location>
</feature>
<evidence type="ECO:0000313" key="8">
    <source>
        <dbReference type="WBParaSite" id="PSU_v2.g3744.t1"/>
    </source>
</evidence>
<dbReference type="InterPro" id="IPR008905">
    <property type="entry name" value="EIF3C_N_dom"/>
</dbReference>
<dbReference type="SMART" id="SM00088">
    <property type="entry name" value="PINT"/>
    <property type="match status" value="1"/>
</dbReference>
<feature type="region of interest" description="Disordered" evidence="5">
    <location>
        <begin position="247"/>
        <end position="270"/>
    </location>
</feature>
<dbReference type="GO" id="GO:0003743">
    <property type="term" value="F:translation initiation factor activity"/>
    <property type="evidence" value="ECO:0007669"/>
    <property type="project" value="UniProtKB-UniRule"/>
</dbReference>
<dbReference type="PROSITE" id="PS50250">
    <property type="entry name" value="PCI"/>
    <property type="match status" value="1"/>
</dbReference>
<dbReference type="InterPro" id="IPR000717">
    <property type="entry name" value="PCI_dom"/>
</dbReference>
<keyword evidence="2 4" id="KW-0396">Initiation factor</keyword>
<feature type="region of interest" description="Disordered" evidence="5">
    <location>
        <begin position="1"/>
        <end position="47"/>
    </location>
</feature>
<evidence type="ECO:0000256" key="5">
    <source>
        <dbReference type="SAM" id="MobiDB-lite"/>
    </source>
</evidence>
<dbReference type="InterPro" id="IPR036390">
    <property type="entry name" value="WH_DNA-bd_sf"/>
</dbReference>
<dbReference type="PANTHER" id="PTHR13937">
    <property type="entry name" value="EUKARYOTIC TRANSLATION INITATION FACTOR 3, SUBUNIT 8 EIF3S8 -RELATED"/>
    <property type="match status" value="1"/>
</dbReference>
<feature type="domain" description="PCI" evidence="6">
    <location>
        <begin position="622"/>
        <end position="798"/>
    </location>
</feature>
<proteinExistence type="inferred from homology"/>
<feature type="compositionally biased region" description="Basic and acidic residues" evidence="5">
    <location>
        <begin position="175"/>
        <end position="201"/>
    </location>
</feature>
<dbReference type="AlphaFoldDB" id="A0A914Z0E9"/>
<comment type="similarity">
    <text evidence="4">Belongs to the eIF-3 subunit C family.</text>
</comment>
<accession>A0A914Z0E9</accession>
<dbReference type="GO" id="GO:0005852">
    <property type="term" value="C:eukaryotic translation initiation factor 3 complex"/>
    <property type="evidence" value="ECO:0007669"/>
    <property type="project" value="UniProtKB-UniRule"/>
</dbReference>
<dbReference type="Pfam" id="PF05470">
    <property type="entry name" value="eIF-3c_N"/>
    <property type="match status" value="1"/>
</dbReference>
<dbReference type="InterPro" id="IPR027516">
    <property type="entry name" value="EIF3C"/>
</dbReference>
<evidence type="ECO:0000256" key="2">
    <source>
        <dbReference type="ARBA" id="ARBA00022540"/>
    </source>
</evidence>
<evidence type="ECO:0000313" key="7">
    <source>
        <dbReference type="Proteomes" id="UP000887577"/>
    </source>
</evidence>